<dbReference type="Proteomes" id="UP001465755">
    <property type="component" value="Unassembled WGS sequence"/>
</dbReference>
<evidence type="ECO:0000313" key="3">
    <source>
        <dbReference type="Proteomes" id="UP001465755"/>
    </source>
</evidence>
<feature type="compositionally biased region" description="Polar residues" evidence="1">
    <location>
        <begin position="66"/>
        <end position="80"/>
    </location>
</feature>
<name>A0AAW1NPZ5_9CHLO</name>
<protein>
    <submittedName>
        <fullName evidence="2">Uncharacterized protein</fullName>
    </submittedName>
</protein>
<gene>
    <name evidence="2" type="ORF">WJX73_009030</name>
</gene>
<sequence>MSEQPRTSEWDRHSRSTVGPSPGLTSRKLCLLSWSCTQCKRDCFPIRSESRCLCGHRLKEHDPVDDQSSTCRCRNKSSPGPATATMRGLIINRYYKSSQ</sequence>
<dbReference type="AlphaFoldDB" id="A0AAW1NPZ5"/>
<organism evidence="2 3">
    <name type="scientific">Symbiochloris irregularis</name>
    <dbReference type="NCBI Taxonomy" id="706552"/>
    <lineage>
        <taxon>Eukaryota</taxon>
        <taxon>Viridiplantae</taxon>
        <taxon>Chlorophyta</taxon>
        <taxon>core chlorophytes</taxon>
        <taxon>Trebouxiophyceae</taxon>
        <taxon>Trebouxiales</taxon>
        <taxon>Trebouxiaceae</taxon>
        <taxon>Symbiochloris</taxon>
    </lineage>
</organism>
<accession>A0AAW1NPZ5</accession>
<dbReference type="EMBL" id="JALJOQ010000240">
    <property type="protein sequence ID" value="KAK9787852.1"/>
    <property type="molecule type" value="Genomic_DNA"/>
</dbReference>
<evidence type="ECO:0000313" key="2">
    <source>
        <dbReference type="EMBL" id="KAK9787852.1"/>
    </source>
</evidence>
<reference evidence="2 3" key="1">
    <citation type="journal article" date="2024" name="Nat. Commun.">
        <title>Phylogenomics reveals the evolutionary origins of lichenization in chlorophyte algae.</title>
        <authorList>
            <person name="Puginier C."/>
            <person name="Libourel C."/>
            <person name="Otte J."/>
            <person name="Skaloud P."/>
            <person name="Haon M."/>
            <person name="Grisel S."/>
            <person name="Petersen M."/>
            <person name="Berrin J.G."/>
            <person name="Delaux P.M."/>
            <person name="Dal Grande F."/>
            <person name="Keller J."/>
        </authorList>
    </citation>
    <scope>NUCLEOTIDE SEQUENCE [LARGE SCALE GENOMIC DNA]</scope>
    <source>
        <strain evidence="2 3">SAG 2036</strain>
    </source>
</reference>
<comment type="caution">
    <text evidence="2">The sequence shown here is derived from an EMBL/GenBank/DDBJ whole genome shotgun (WGS) entry which is preliminary data.</text>
</comment>
<feature type="region of interest" description="Disordered" evidence="1">
    <location>
        <begin position="1"/>
        <end position="25"/>
    </location>
</feature>
<evidence type="ECO:0000256" key="1">
    <source>
        <dbReference type="SAM" id="MobiDB-lite"/>
    </source>
</evidence>
<proteinExistence type="predicted"/>
<feature type="compositionally biased region" description="Basic and acidic residues" evidence="1">
    <location>
        <begin position="1"/>
        <end position="14"/>
    </location>
</feature>
<keyword evidence="3" id="KW-1185">Reference proteome</keyword>
<feature type="region of interest" description="Disordered" evidence="1">
    <location>
        <begin position="61"/>
        <end position="85"/>
    </location>
</feature>